<organism evidence="4 5">
    <name type="scientific">Eucalyptus grandis</name>
    <name type="common">Flooded gum</name>
    <dbReference type="NCBI Taxonomy" id="71139"/>
    <lineage>
        <taxon>Eukaryota</taxon>
        <taxon>Viridiplantae</taxon>
        <taxon>Streptophyta</taxon>
        <taxon>Embryophyta</taxon>
        <taxon>Tracheophyta</taxon>
        <taxon>Spermatophyta</taxon>
        <taxon>Magnoliopsida</taxon>
        <taxon>eudicotyledons</taxon>
        <taxon>Gunneridae</taxon>
        <taxon>Pentapetalae</taxon>
        <taxon>rosids</taxon>
        <taxon>malvids</taxon>
        <taxon>Myrtales</taxon>
        <taxon>Myrtaceae</taxon>
        <taxon>Myrtoideae</taxon>
        <taxon>Eucalypteae</taxon>
        <taxon>Eucalyptus</taxon>
    </lineage>
</organism>
<comment type="caution">
    <text evidence="4">The sequence shown here is derived from an EMBL/GenBank/DDBJ whole genome shotgun (WGS) entry which is preliminary data.</text>
</comment>
<keyword evidence="5" id="KW-1185">Reference proteome</keyword>
<evidence type="ECO:0000256" key="1">
    <source>
        <dbReference type="ARBA" id="ARBA00009995"/>
    </source>
</evidence>
<comment type="similarity">
    <text evidence="1">Belongs to the UDP-glycosyltransferase family.</text>
</comment>
<dbReference type="EMBL" id="MU849525">
    <property type="protein sequence ID" value="KAK2631564.1"/>
    <property type="molecule type" value="Genomic_DNA"/>
</dbReference>
<evidence type="ECO:0000313" key="4">
    <source>
        <dbReference type="EMBL" id="KAK2631564.1"/>
    </source>
</evidence>
<dbReference type="CDD" id="cd03784">
    <property type="entry name" value="GT1_Gtf-like"/>
    <property type="match status" value="1"/>
</dbReference>
<name>A0AAD9T9R9_EUCGR</name>
<protein>
    <recommendedName>
        <fullName evidence="6">Glycosyltransferase</fullName>
    </recommendedName>
</protein>
<keyword evidence="2" id="KW-0328">Glycosyltransferase</keyword>
<keyword evidence="3" id="KW-0808">Transferase</keyword>
<proteinExistence type="inferred from homology"/>
<dbReference type="GO" id="GO:0008194">
    <property type="term" value="F:UDP-glycosyltransferase activity"/>
    <property type="evidence" value="ECO:0007669"/>
    <property type="project" value="InterPro"/>
</dbReference>
<accession>A0AAD9T9R9</accession>
<dbReference type="InterPro" id="IPR002213">
    <property type="entry name" value="UDP_glucos_trans"/>
</dbReference>
<sequence>MSSGKHVVAIPFPFGGQAWALVNLVLKLAPAAPDVRFSFLNIAKSNSLIFPPPLRAKLPSNVRVYEVSDGLPDVHCGPMEHSGEHVELFLKAAPENFRAAVDAAEQDVSKKVSCFLTDALVIFAGEMAEKMQVPWVALWVPAPYCLTAHVYIDIISELHRESSGGGTSTDNDNGDDKSLGVIPRLSMMRISDLPKELIDDQDTSRSACMLREVGRVLPHGATAVVMNSYAEVTPTPLIADLKSKDPRSVAYICFGTVAMPSPSEVLAIGEALESTKTPFLWSIKERAMAFLPEGLQERTSAYGKFVPWAPQAQVLSHPVCGIYVTHCGYNSMFESVVGGVPMVCKPFWADNMMHGRMIEEVWGIGVKVKGGTITKSGMEKALEVVFRGEDGKEMRKKAGELRERLMKAAGLDGIAEADFKVLVKLIST</sequence>
<dbReference type="SUPFAM" id="SSF53756">
    <property type="entry name" value="UDP-Glycosyltransferase/glycogen phosphorylase"/>
    <property type="match status" value="1"/>
</dbReference>
<reference evidence="4 5" key="1">
    <citation type="journal article" date="2014" name="Nature">
        <title>The genome of Eucalyptus grandis.</title>
        <authorList>
            <person name="Myburg A.A."/>
            <person name="Grattapaglia D."/>
            <person name="Tuskan G.A."/>
            <person name="Hellsten U."/>
            <person name="Hayes R.D."/>
            <person name="Grimwood J."/>
            <person name="Jenkins J."/>
            <person name="Lindquist E."/>
            <person name="Tice H."/>
            <person name="Bauer D."/>
            <person name="Goodstein D.M."/>
            <person name="Dubchak I."/>
            <person name="Poliakov A."/>
            <person name="Mizrachi E."/>
            <person name="Kullan A.R."/>
            <person name="Hussey S.G."/>
            <person name="Pinard D."/>
            <person name="van der Merwe K."/>
            <person name="Singh P."/>
            <person name="van Jaarsveld I."/>
            <person name="Silva-Junior O.B."/>
            <person name="Togawa R.C."/>
            <person name="Pappas M.R."/>
            <person name="Faria D.A."/>
            <person name="Sansaloni C.P."/>
            <person name="Petroli C.D."/>
            <person name="Yang X."/>
            <person name="Ranjan P."/>
            <person name="Tschaplinski T.J."/>
            <person name="Ye C.Y."/>
            <person name="Li T."/>
            <person name="Sterck L."/>
            <person name="Vanneste K."/>
            <person name="Murat F."/>
            <person name="Soler M."/>
            <person name="Clemente H.S."/>
            <person name="Saidi N."/>
            <person name="Cassan-Wang H."/>
            <person name="Dunand C."/>
            <person name="Hefer C.A."/>
            <person name="Bornberg-Bauer E."/>
            <person name="Kersting A.R."/>
            <person name="Vining K."/>
            <person name="Amarasinghe V."/>
            <person name="Ranik M."/>
            <person name="Naithani S."/>
            <person name="Elser J."/>
            <person name="Boyd A.E."/>
            <person name="Liston A."/>
            <person name="Spatafora J.W."/>
            <person name="Dharmwardhana P."/>
            <person name="Raja R."/>
            <person name="Sullivan C."/>
            <person name="Romanel E."/>
            <person name="Alves-Ferreira M."/>
            <person name="Kulheim C."/>
            <person name="Foley W."/>
            <person name="Carocha V."/>
            <person name="Paiva J."/>
            <person name="Kudrna D."/>
            <person name="Brommonschenkel S.H."/>
            <person name="Pasquali G."/>
            <person name="Byrne M."/>
            <person name="Rigault P."/>
            <person name="Tibbits J."/>
            <person name="Spokevicius A."/>
            <person name="Jones R.C."/>
            <person name="Steane D.A."/>
            <person name="Vaillancourt R.E."/>
            <person name="Potts B.M."/>
            <person name="Joubert F."/>
            <person name="Barry K."/>
            <person name="Pappas G.J."/>
            <person name="Strauss S.H."/>
            <person name="Jaiswal P."/>
            <person name="Grima-Pettenati J."/>
            <person name="Salse J."/>
            <person name="Van de Peer Y."/>
            <person name="Rokhsar D.S."/>
            <person name="Schmutz J."/>
        </authorList>
    </citation>
    <scope>NUCLEOTIDE SEQUENCE [LARGE SCALE GENOMIC DNA]</scope>
    <source>
        <strain evidence="5">cv. BRASUZ1</strain>
        <tissue evidence="4">Leaf extractions</tissue>
    </source>
</reference>
<evidence type="ECO:0008006" key="6">
    <source>
        <dbReference type="Google" id="ProtNLM"/>
    </source>
</evidence>
<dbReference type="PANTHER" id="PTHR11926">
    <property type="entry name" value="GLUCOSYL/GLUCURONOSYL TRANSFERASES"/>
    <property type="match status" value="1"/>
</dbReference>
<evidence type="ECO:0000313" key="5">
    <source>
        <dbReference type="Proteomes" id="UP000030711"/>
    </source>
</evidence>
<evidence type="ECO:0000256" key="2">
    <source>
        <dbReference type="ARBA" id="ARBA00022676"/>
    </source>
</evidence>
<dbReference type="AlphaFoldDB" id="A0AAD9T9R9"/>
<evidence type="ECO:0000256" key="3">
    <source>
        <dbReference type="ARBA" id="ARBA00022679"/>
    </source>
</evidence>
<dbReference type="PANTHER" id="PTHR11926:SF1560">
    <property type="entry name" value="UDP-GLYCOSYLTRANSFERASE 74E1-RELATED"/>
    <property type="match status" value="1"/>
</dbReference>
<dbReference type="Proteomes" id="UP000030711">
    <property type="component" value="Unassembled WGS sequence"/>
</dbReference>
<dbReference type="Gene3D" id="3.40.50.2000">
    <property type="entry name" value="Glycogen Phosphorylase B"/>
    <property type="match status" value="2"/>
</dbReference>
<gene>
    <name evidence="4" type="ORF">EUGRSUZ_L02741</name>
</gene>
<dbReference type="Pfam" id="PF00201">
    <property type="entry name" value="UDPGT"/>
    <property type="match status" value="1"/>
</dbReference>